<sequence>MPLLQAKLERFETLAAECELIAGRALDGGKRELYLRLGAHYRALATDMQAVIASVDAAA</sequence>
<dbReference type="Proteomes" id="UP000328092">
    <property type="component" value="Unassembled WGS sequence"/>
</dbReference>
<evidence type="ECO:0000313" key="1">
    <source>
        <dbReference type="EMBL" id="VIO69522.1"/>
    </source>
</evidence>
<dbReference type="AlphaFoldDB" id="A0A508T2J8"/>
<organism evidence="1 2">
    <name type="scientific">Bradyrhizobium ivorense</name>
    <dbReference type="NCBI Taxonomy" id="2511166"/>
    <lineage>
        <taxon>Bacteria</taxon>
        <taxon>Pseudomonadati</taxon>
        <taxon>Pseudomonadota</taxon>
        <taxon>Alphaproteobacteria</taxon>
        <taxon>Hyphomicrobiales</taxon>
        <taxon>Nitrobacteraceae</taxon>
        <taxon>Bradyrhizobium</taxon>
    </lineage>
</organism>
<dbReference type="RefSeq" id="WP_139482212.1">
    <property type="nucleotide sequence ID" value="NZ_CAADFB020000019.1"/>
</dbReference>
<keyword evidence="2" id="KW-1185">Reference proteome</keyword>
<comment type="caution">
    <text evidence="1">The sequence shown here is derived from an EMBL/GenBank/DDBJ whole genome shotgun (WGS) entry which is preliminary data.</text>
</comment>
<reference evidence="1" key="1">
    <citation type="submission" date="2019-02" db="EMBL/GenBank/DDBJ databases">
        <authorList>
            <person name="Pothier F.J."/>
        </authorList>
    </citation>
    <scope>NUCLEOTIDE SEQUENCE</scope>
    <source>
        <strain evidence="1">CI-1B</strain>
    </source>
</reference>
<dbReference type="OrthoDB" id="8255879at2"/>
<evidence type="ECO:0000313" key="2">
    <source>
        <dbReference type="Proteomes" id="UP000328092"/>
    </source>
</evidence>
<name>A0A508T2J8_9BRAD</name>
<proteinExistence type="predicted"/>
<gene>
    <name evidence="1" type="ORF">CI1B_27280</name>
</gene>
<dbReference type="EMBL" id="CAADFC020000009">
    <property type="protein sequence ID" value="VIO69522.1"/>
    <property type="molecule type" value="Genomic_DNA"/>
</dbReference>
<accession>A0A508T2J8</accession>
<protein>
    <submittedName>
        <fullName evidence="1">Uncharacterized protein</fullName>
    </submittedName>
</protein>